<feature type="transmembrane region" description="Helical" evidence="9">
    <location>
        <begin position="309"/>
        <end position="328"/>
    </location>
</feature>
<feature type="region of interest" description="Disordered" evidence="8">
    <location>
        <begin position="446"/>
        <end position="467"/>
    </location>
</feature>
<accession>A0A231HGA1</accession>
<feature type="transmembrane region" description="Helical" evidence="9">
    <location>
        <begin position="116"/>
        <end position="133"/>
    </location>
</feature>
<feature type="transmembrane region" description="Helical" evidence="9">
    <location>
        <begin position="586"/>
        <end position="603"/>
    </location>
</feature>
<evidence type="ECO:0000256" key="2">
    <source>
        <dbReference type="ARBA" id="ARBA00005346"/>
    </source>
</evidence>
<dbReference type="PANTHER" id="PTHR42703">
    <property type="entry name" value="NADH DEHYDROGENASE"/>
    <property type="match status" value="1"/>
</dbReference>
<feature type="transmembrane region" description="Helical" evidence="9">
    <location>
        <begin position="248"/>
        <end position="269"/>
    </location>
</feature>
<evidence type="ECO:0000256" key="8">
    <source>
        <dbReference type="SAM" id="MobiDB-lite"/>
    </source>
</evidence>
<dbReference type="RefSeq" id="WP_094024407.1">
    <property type="nucleotide sequence ID" value="NZ_NGAF01000001.1"/>
</dbReference>
<feature type="transmembrane region" description="Helical" evidence="9">
    <location>
        <begin position="471"/>
        <end position="489"/>
    </location>
</feature>
<comment type="caution">
    <text evidence="11">The sequence shown here is derived from an EMBL/GenBank/DDBJ whole genome shotgun (WGS) entry which is preliminary data.</text>
</comment>
<dbReference type="AlphaFoldDB" id="A0A231HGA1"/>
<evidence type="ECO:0000256" key="1">
    <source>
        <dbReference type="ARBA" id="ARBA00004651"/>
    </source>
</evidence>
<feature type="transmembrane region" description="Helical" evidence="9">
    <location>
        <begin position="412"/>
        <end position="434"/>
    </location>
</feature>
<keyword evidence="12" id="KW-1185">Reference proteome</keyword>
<dbReference type="GO" id="GO:0005886">
    <property type="term" value="C:plasma membrane"/>
    <property type="evidence" value="ECO:0007669"/>
    <property type="project" value="UniProtKB-SubCell"/>
</dbReference>
<gene>
    <name evidence="11" type="primary">mrpD_1</name>
    <name evidence="11" type="ORF">B7C42_00872</name>
</gene>
<keyword evidence="4 7" id="KW-0812">Transmembrane</keyword>
<dbReference type="Proteomes" id="UP000215506">
    <property type="component" value="Unassembled WGS sequence"/>
</dbReference>
<keyword evidence="5 9" id="KW-1133">Transmembrane helix</keyword>
<evidence type="ECO:0000256" key="4">
    <source>
        <dbReference type="ARBA" id="ARBA00022692"/>
    </source>
</evidence>
<feature type="transmembrane region" description="Helical" evidence="9">
    <location>
        <begin position="6"/>
        <end position="26"/>
    </location>
</feature>
<feature type="transmembrane region" description="Helical" evidence="9">
    <location>
        <begin position="281"/>
        <end position="302"/>
    </location>
</feature>
<name>A0A231HGA1_9NOCA</name>
<feature type="transmembrane region" description="Helical" evidence="9">
    <location>
        <begin position="168"/>
        <end position="191"/>
    </location>
</feature>
<feature type="transmembrane region" description="Helical" evidence="9">
    <location>
        <begin position="38"/>
        <end position="66"/>
    </location>
</feature>
<organism evidence="11 12">
    <name type="scientific">Nocardia cerradoensis</name>
    <dbReference type="NCBI Taxonomy" id="85688"/>
    <lineage>
        <taxon>Bacteria</taxon>
        <taxon>Bacillati</taxon>
        <taxon>Actinomycetota</taxon>
        <taxon>Actinomycetes</taxon>
        <taxon>Mycobacteriales</taxon>
        <taxon>Nocardiaceae</taxon>
        <taxon>Nocardia</taxon>
    </lineage>
</organism>
<keyword evidence="3" id="KW-1003">Cell membrane</keyword>
<dbReference type="Pfam" id="PF00361">
    <property type="entry name" value="Proton_antipo_M"/>
    <property type="match status" value="1"/>
</dbReference>
<sequence length="604" mass="62410">MGGSASALPPLIVTVPIAGACVLLLLGRIAPRRLIDALALVTALATAVLAARLLAATGSGAVVTWAGGWHPGPRFAVGIVLVADRLGAAMVLLIAVLATTALLFGWRYFDSVRAHYPALLLLFTAGMAGYALTGDLFDMFVFFELMSVAAYALTGLEIEEPEAVQGGLNFAVVNSLGAYLCLFGIGLLYARTGRLGLPQLSLALSQRAPDAVVLIAFGLIATGWLVKAAAVPFHFWLADAHAVAPTPVCVLFSGAMAPLGIYGVARVYWAVFDTVLPAAGVHRMMLVLAVCTALLGTVMCVLQRHIKRLLAYSTIAHIGLFLLGLAALTPEGVAASAVYLAGHAAVKGALFLMAGILLSRYRSLDEVRLYGRARRHRVVGAAFVLGGLMLSGIPLSGTGFGKSLLEESAHSVPLTVLVIAVSALTGAAVLRVGLRVFFGVGRPPRPASEADETTGAHETPDADTPPGRIPVTMLAAVFALLSAGVLSGLPGRFGREVAAAAAQFCDRIGYRDRALTGAVPVQSAPDLSWTLHGTVLGLVSAGAAVALALFGIHLRNMLGDNDSRPAAVAAVRHGLHRLHSGHIGDYAAWLVVGCAAVIGLLGVG</sequence>
<feature type="transmembrane region" description="Helical" evidence="9">
    <location>
        <begin position="139"/>
        <end position="156"/>
    </location>
</feature>
<evidence type="ECO:0000256" key="5">
    <source>
        <dbReference type="ARBA" id="ARBA00022989"/>
    </source>
</evidence>
<feature type="transmembrane region" description="Helical" evidence="9">
    <location>
        <begin position="334"/>
        <end position="358"/>
    </location>
</feature>
<protein>
    <submittedName>
        <fullName evidence="11">Na(+)/H(+) antiporter subunit D</fullName>
    </submittedName>
</protein>
<evidence type="ECO:0000259" key="10">
    <source>
        <dbReference type="Pfam" id="PF00361"/>
    </source>
</evidence>
<feature type="transmembrane region" description="Helical" evidence="9">
    <location>
        <begin position="378"/>
        <end position="400"/>
    </location>
</feature>
<dbReference type="EMBL" id="NGAF01000001">
    <property type="protein sequence ID" value="OXR47747.1"/>
    <property type="molecule type" value="Genomic_DNA"/>
</dbReference>
<keyword evidence="6 9" id="KW-0472">Membrane</keyword>
<evidence type="ECO:0000256" key="3">
    <source>
        <dbReference type="ARBA" id="ARBA00022475"/>
    </source>
</evidence>
<reference evidence="11 12" key="1">
    <citation type="submission" date="2017-07" db="EMBL/GenBank/DDBJ databases">
        <title>First draft Genome Sequence of Nocardia cerradoensis isolated from human infection.</title>
        <authorList>
            <person name="Carrasco G."/>
        </authorList>
    </citation>
    <scope>NUCLEOTIDE SEQUENCE [LARGE SCALE GENOMIC DNA]</scope>
    <source>
        <strain evidence="11 12">CNM20130759</strain>
    </source>
</reference>
<feature type="domain" description="NADH:quinone oxidoreductase/Mrp antiporter transmembrane" evidence="10">
    <location>
        <begin position="134"/>
        <end position="422"/>
    </location>
</feature>
<proteinExistence type="inferred from homology"/>
<evidence type="ECO:0000256" key="9">
    <source>
        <dbReference type="SAM" id="Phobius"/>
    </source>
</evidence>
<comment type="similarity">
    <text evidence="2">Belongs to the CPA3 antiporters (TC 2.A.63) subunit D family.</text>
</comment>
<evidence type="ECO:0000313" key="11">
    <source>
        <dbReference type="EMBL" id="OXR47747.1"/>
    </source>
</evidence>
<feature type="transmembrane region" description="Helical" evidence="9">
    <location>
        <begin position="535"/>
        <end position="554"/>
    </location>
</feature>
<evidence type="ECO:0000256" key="6">
    <source>
        <dbReference type="ARBA" id="ARBA00023136"/>
    </source>
</evidence>
<dbReference type="PANTHER" id="PTHR42703:SF1">
    <property type="entry name" value="NA(+)_H(+) ANTIPORTER SUBUNIT D1"/>
    <property type="match status" value="1"/>
</dbReference>
<comment type="subcellular location">
    <subcellularLocation>
        <location evidence="1">Cell membrane</location>
        <topology evidence="1">Multi-pass membrane protein</topology>
    </subcellularLocation>
    <subcellularLocation>
        <location evidence="7">Membrane</location>
        <topology evidence="7">Multi-pass membrane protein</topology>
    </subcellularLocation>
</comment>
<feature type="transmembrane region" description="Helical" evidence="9">
    <location>
        <begin position="211"/>
        <end position="236"/>
    </location>
</feature>
<evidence type="ECO:0000313" key="12">
    <source>
        <dbReference type="Proteomes" id="UP000215506"/>
    </source>
</evidence>
<dbReference type="InterPro" id="IPR050586">
    <property type="entry name" value="CPA3_Na-H_Antiporter_D"/>
</dbReference>
<feature type="transmembrane region" description="Helical" evidence="9">
    <location>
        <begin position="86"/>
        <end position="109"/>
    </location>
</feature>
<dbReference type="InterPro" id="IPR001750">
    <property type="entry name" value="ND/Mrp_TM"/>
</dbReference>
<evidence type="ECO:0000256" key="7">
    <source>
        <dbReference type="RuleBase" id="RU000320"/>
    </source>
</evidence>